<proteinExistence type="predicted"/>
<dbReference type="InterPro" id="IPR019734">
    <property type="entry name" value="TPR_rpt"/>
</dbReference>
<dbReference type="PANTHER" id="PTHR44874:SF1">
    <property type="entry name" value="TETRATRICOPEPTIDE REPEAT PROTEIN 34"/>
    <property type="match status" value="1"/>
</dbReference>
<dbReference type="OMA" id="AQHHIFY"/>
<dbReference type="GeneTree" id="ENSGT00390000003047"/>
<dbReference type="InterPro" id="IPR011990">
    <property type="entry name" value="TPR-like_helical_dom_sf"/>
</dbReference>
<reference evidence="2" key="1">
    <citation type="submission" date="2019-03" db="UniProtKB">
        <authorList>
            <consortium name="Ensembl"/>
        </authorList>
    </citation>
    <scope>IDENTIFICATION</scope>
</reference>
<dbReference type="Pfam" id="PF13432">
    <property type="entry name" value="TPR_16"/>
    <property type="match status" value="2"/>
</dbReference>
<dbReference type="PANTHER" id="PTHR44874">
    <property type="entry name" value="TETRATRICOPEPTIDE REPEAT PROTEIN 34"/>
    <property type="match status" value="1"/>
</dbReference>
<protein>
    <submittedName>
        <fullName evidence="2">Tetratricopeptide repeat domain 34</fullName>
    </submittedName>
</protein>
<sequence length="526" mass="56467">MLQRRPDLGLRGAPGCRSKATEMSSPEAQEGDAHGVYQLAVLLMELDRDDEASSLLGADALYRLGRLEDAHKALLLALSRRPQAAPVLVRLALLQLRRGFFYDANQLVKKVVQSGDTACLQPTLGVFHHEDRQLLRGHCHARALAILRARPSGAEGTAHTREAIAYLSLAIFAAGSQAVESLLTRARCYGLLGQKKTAVFDFNSVLRAEPRNVQALCGRALLHLALGQQKEAVDDILLALKLDPRMVVPEIRSLKPEAQALITQGLWSRCRALLSQPLVTGAALSDEDAQGLLAVGEALIKIDAGQPRGHILLADAFTAMGMPSPGLGNVGVCPGPSPLILFCKMEETLDSAAAQEANTLLNSGHPGQALGYCSLAVLAGGSSAHHLRLRATCLAELQEFDRALADLDHVLQLDVGDHNLPMRVQDLCSQGRLLLSLGDGARATGAFAQALKLAPALAQSSLWEQPGRGPTAQAFLYHGQTCLEEQRYAEAWTAVESGLLADPEHSGLKRLKARIRREASLGCRLH</sequence>
<dbReference type="InterPro" id="IPR042161">
    <property type="entry name" value="TTC34"/>
</dbReference>
<dbReference type="SUPFAM" id="SSF48452">
    <property type="entry name" value="TPR-like"/>
    <property type="match status" value="2"/>
</dbReference>
<organism evidence="2">
    <name type="scientific">Ursus maritimus</name>
    <name type="common">Polar bear</name>
    <name type="synonym">Thalarctos maritimus</name>
    <dbReference type="NCBI Taxonomy" id="29073"/>
    <lineage>
        <taxon>Eukaryota</taxon>
        <taxon>Metazoa</taxon>
        <taxon>Chordata</taxon>
        <taxon>Craniata</taxon>
        <taxon>Vertebrata</taxon>
        <taxon>Euteleostomi</taxon>
        <taxon>Mammalia</taxon>
        <taxon>Eutheria</taxon>
        <taxon>Laurasiatheria</taxon>
        <taxon>Carnivora</taxon>
        <taxon>Caniformia</taxon>
        <taxon>Ursidae</taxon>
        <taxon>Ursus</taxon>
    </lineage>
</organism>
<gene>
    <name evidence="2" type="primary">TTC34</name>
</gene>
<dbReference type="AlphaFoldDB" id="A0A452U0V1"/>
<evidence type="ECO:0000313" key="2">
    <source>
        <dbReference type="Ensembl" id="ENSUMAP00000014328"/>
    </source>
</evidence>
<accession>A0A452U0V1</accession>
<dbReference type="Gene3D" id="1.25.40.10">
    <property type="entry name" value="Tetratricopeptide repeat domain"/>
    <property type="match status" value="2"/>
</dbReference>
<dbReference type="SMART" id="SM00028">
    <property type="entry name" value="TPR"/>
    <property type="match status" value="5"/>
</dbReference>
<feature type="region of interest" description="Disordered" evidence="1">
    <location>
        <begin position="1"/>
        <end position="30"/>
    </location>
</feature>
<dbReference type="Ensembl" id="ENSUMAT00000016998.1">
    <property type="protein sequence ID" value="ENSUMAP00000014328.1"/>
    <property type="gene ID" value="ENSUMAG00000010554.1"/>
</dbReference>
<evidence type="ECO:0000256" key="1">
    <source>
        <dbReference type="SAM" id="MobiDB-lite"/>
    </source>
</evidence>
<name>A0A452U0V1_URSMA</name>